<evidence type="ECO:0000259" key="3">
    <source>
        <dbReference type="Pfam" id="PF05683"/>
    </source>
</evidence>
<dbReference type="AlphaFoldDB" id="A0A420GIF9"/>
<dbReference type="InterPro" id="IPR004647">
    <property type="entry name" value="Fe-S_hydro-lyase_TtdB-typ_cat"/>
</dbReference>
<proteinExistence type="inferred from homology"/>
<feature type="domain" description="Fe-S hydro-lyase tartrate dehydratase beta-type catalytic" evidence="3">
    <location>
        <begin position="7"/>
        <end position="183"/>
    </location>
</feature>
<accession>A0A420GIF9</accession>
<organism evidence="4 5">
    <name type="scientific">Paraburkholderia fungorum</name>
    <dbReference type="NCBI Taxonomy" id="134537"/>
    <lineage>
        <taxon>Bacteria</taxon>
        <taxon>Pseudomonadati</taxon>
        <taxon>Pseudomonadota</taxon>
        <taxon>Betaproteobacteria</taxon>
        <taxon>Burkholderiales</taxon>
        <taxon>Burkholderiaceae</taxon>
        <taxon>Paraburkholderia</taxon>
    </lineage>
</organism>
<dbReference type="Gene3D" id="3.20.130.10">
    <property type="entry name" value="Fe-S hydro-lyase, tartrate dehydratase beta-type, catalytic domain"/>
    <property type="match status" value="1"/>
</dbReference>
<dbReference type="OrthoDB" id="9798978at2"/>
<sequence length="201" mass="21801">MTQIHDLRLPLTRESVLDLKLGDMVRLSGEITVSIGLPTHRRLAEAVEQGAPLPVDLRDGAFFHLSTYVDETADGPVPLYLNPSTSTRYNPWMPALIRGLGVRLVGGKGGLDEASAAALRECGCVYLSFLGGGAHLLSASLRRVVAMNWTEYISQFRLLTLEVEQLGPATVAIDAHGNSLYTQLHERAVSRMPGILRDLGA</sequence>
<keyword evidence="2" id="KW-0456">Lyase</keyword>
<dbReference type="PANTHER" id="PTHR43351:SF2">
    <property type="entry name" value="L(+)-TARTRATE DEHYDRATASE SUBUNIT BETA-RELATED"/>
    <property type="match status" value="1"/>
</dbReference>
<evidence type="ECO:0000256" key="2">
    <source>
        <dbReference type="ARBA" id="ARBA00023239"/>
    </source>
</evidence>
<evidence type="ECO:0000256" key="1">
    <source>
        <dbReference type="ARBA" id="ARBA00008876"/>
    </source>
</evidence>
<gene>
    <name evidence="4" type="ORF">BCY88_27450</name>
</gene>
<dbReference type="SUPFAM" id="SSF117457">
    <property type="entry name" value="FumA C-terminal domain-like"/>
    <property type="match status" value="1"/>
</dbReference>
<comment type="caution">
    <text evidence="4">The sequence shown here is derived from an EMBL/GenBank/DDBJ whole genome shotgun (WGS) entry which is preliminary data.</text>
</comment>
<protein>
    <submittedName>
        <fullName evidence="4">Fumarate hydratase</fullName>
    </submittedName>
</protein>
<reference evidence="4 5" key="1">
    <citation type="submission" date="2016-07" db="EMBL/GenBank/DDBJ databases">
        <title>Genome analysis of Burkholderia fungorum ES3-20.</title>
        <authorList>
            <person name="Xu D."/>
            <person name="Yao R."/>
            <person name="Zheng S."/>
        </authorList>
    </citation>
    <scope>NUCLEOTIDE SEQUENCE [LARGE SCALE GENOMIC DNA]</scope>
    <source>
        <strain evidence="4 5">ES3-20</strain>
    </source>
</reference>
<name>A0A420GIF9_9BURK</name>
<comment type="similarity">
    <text evidence="1">Belongs to the class-I fumarase family.</text>
</comment>
<dbReference type="Proteomes" id="UP000283709">
    <property type="component" value="Unassembled WGS sequence"/>
</dbReference>
<dbReference type="PANTHER" id="PTHR43351">
    <property type="entry name" value="L(+)-TARTRATE DEHYDRATASE SUBUNIT BETA"/>
    <property type="match status" value="1"/>
</dbReference>
<dbReference type="Pfam" id="PF05683">
    <property type="entry name" value="Fumerase_C"/>
    <property type="match status" value="1"/>
</dbReference>
<evidence type="ECO:0000313" key="4">
    <source>
        <dbReference type="EMBL" id="RKF44942.1"/>
    </source>
</evidence>
<evidence type="ECO:0000313" key="5">
    <source>
        <dbReference type="Proteomes" id="UP000283709"/>
    </source>
</evidence>
<dbReference type="EMBL" id="MCAS01000017">
    <property type="protein sequence ID" value="RKF44942.1"/>
    <property type="molecule type" value="Genomic_DNA"/>
</dbReference>
<dbReference type="InterPro" id="IPR036660">
    <property type="entry name" value="Fe-S_hydroAse_TtdB_cat_sf"/>
</dbReference>
<dbReference type="RefSeq" id="WP_120345528.1">
    <property type="nucleotide sequence ID" value="NZ_MCAS01000017.1"/>
</dbReference>
<dbReference type="GO" id="GO:0016836">
    <property type="term" value="F:hydro-lyase activity"/>
    <property type="evidence" value="ECO:0007669"/>
    <property type="project" value="InterPro"/>
</dbReference>